<keyword evidence="7" id="KW-0812">Transmembrane</keyword>
<evidence type="ECO:0000313" key="8">
    <source>
        <dbReference type="EMBL" id="KAK2850527.1"/>
    </source>
</evidence>
<dbReference type="Proteomes" id="UP001187315">
    <property type="component" value="Unassembled WGS sequence"/>
</dbReference>
<evidence type="ECO:0000256" key="1">
    <source>
        <dbReference type="ARBA" id="ARBA00004399"/>
    </source>
</evidence>
<dbReference type="GO" id="GO:0006888">
    <property type="term" value="P:endoplasmic reticulum to Golgi vesicle-mediated transport"/>
    <property type="evidence" value="ECO:0007669"/>
    <property type="project" value="InterPro"/>
</dbReference>
<evidence type="ECO:0000256" key="6">
    <source>
        <dbReference type="ARBA" id="ARBA00022892"/>
    </source>
</evidence>
<dbReference type="InterPro" id="IPR011012">
    <property type="entry name" value="Longin-like_dom_sf"/>
</dbReference>
<dbReference type="GO" id="GO:0005793">
    <property type="term" value="C:endoplasmic reticulum-Golgi intermediate compartment"/>
    <property type="evidence" value="ECO:0007669"/>
    <property type="project" value="UniProtKB-SubCell"/>
</dbReference>
<protein>
    <recommendedName>
        <fullName evidence="10">Trafficking protein particle complex subunit 2</fullName>
    </recommendedName>
</protein>
<comment type="caution">
    <text evidence="8">The sequence shown here is derived from an EMBL/GenBank/DDBJ whole genome shotgun (WGS) entry which is preliminary data.</text>
</comment>
<dbReference type="EMBL" id="JAVHJS010000008">
    <property type="protein sequence ID" value="KAK2850527.1"/>
    <property type="molecule type" value="Genomic_DNA"/>
</dbReference>
<keyword evidence="4" id="KW-0813">Transport</keyword>
<evidence type="ECO:0000256" key="3">
    <source>
        <dbReference type="ARBA" id="ARBA00006626"/>
    </source>
</evidence>
<reference evidence="8" key="1">
    <citation type="submission" date="2023-08" db="EMBL/GenBank/DDBJ databases">
        <title>Pelteobagrus vachellii genome.</title>
        <authorList>
            <person name="Liu H."/>
        </authorList>
    </citation>
    <scope>NUCLEOTIDE SEQUENCE</scope>
    <source>
        <strain evidence="8">PRFRI_2022a</strain>
        <tissue evidence="8">Muscle</tissue>
    </source>
</reference>
<evidence type="ECO:0000256" key="5">
    <source>
        <dbReference type="ARBA" id="ARBA00022490"/>
    </source>
</evidence>
<evidence type="ECO:0000313" key="9">
    <source>
        <dbReference type="Proteomes" id="UP001187315"/>
    </source>
</evidence>
<dbReference type="SUPFAM" id="SSF64356">
    <property type="entry name" value="SNARE-like"/>
    <property type="match status" value="1"/>
</dbReference>
<keyword evidence="9" id="KW-1185">Reference proteome</keyword>
<sequence length="165" mass="19593">MTYPEVQYGICPEESEMSGSFYFVMVGHHDNPVFEMEFLPPGKPESKDDHRHLNQFIAHAALDLVDENMWLSNNMYLKTVDKFNEWFVSAFVTAVTFFLNRVFVHMRFIMLHDVRQEDGIKNFFNDVYDLYIKFVMNPFYEVNTPIRSTAFERKVQFLGKKHLLS</sequence>
<evidence type="ECO:0008006" key="10">
    <source>
        <dbReference type="Google" id="ProtNLM"/>
    </source>
</evidence>
<dbReference type="GO" id="GO:0048471">
    <property type="term" value="C:perinuclear region of cytoplasm"/>
    <property type="evidence" value="ECO:0007669"/>
    <property type="project" value="UniProtKB-SubCell"/>
</dbReference>
<organism evidence="8 9">
    <name type="scientific">Tachysurus vachellii</name>
    <name type="common">Darkbarbel catfish</name>
    <name type="synonym">Pelteobagrus vachellii</name>
    <dbReference type="NCBI Taxonomy" id="175792"/>
    <lineage>
        <taxon>Eukaryota</taxon>
        <taxon>Metazoa</taxon>
        <taxon>Chordata</taxon>
        <taxon>Craniata</taxon>
        <taxon>Vertebrata</taxon>
        <taxon>Euteleostomi</taxon>
        <taxon>Actinopterygii</taxon>
        <taxon>Neopterygii</taxon>
        <taxon>Teleostei</taxon>
        <taxon>Ostariophysi</taxon>
        <taxon>Siluriformes</taxon>
        <taxon>Bagridae</taxon>
        <taxon>Tachysurus</taxon>
    </lineage>
</organism>
<accession>A0AA88N5Y6</accession>
<evidence type="ECO:0000256" key="2">
    <source>
        <dbReference type="ARBA" id="ARBA00004556"/>
    </source>
</evidence>
<comment type="subcellular location">
    <subcellularLocation>
        <location evidence="2">Cytoplasm</location>
        <location evidence="2">Perinuclear region</location>
    </subcellularLocation>
    <subcellularLocation>
        <location evidence="1">Endoplasmic reticulum-Golgi intermediate compartment</location>
    </subcellularLocation>
</comment>
<dbReference type="CDD" id="cd14825">
    <property type="entry name" value="TRAPPC2_sedlin"/>
    <property type="match status" value="1"/>
</dbReference>
<dbReference type="AlphaFoldDB" id="A0AA88N5Y6"/>
<evidence type="ECO:0000256" key="7">
    <source>
        <dbReference type="SAM" id="Phobius"/>
    </source>
</evidence>
<dbReference type="Pfam" id="PF04628">
    <property type="entry name" value="Sedlin_N"/>
    <property type="match status" value="1"/>
</dbReference>
<keyword evidence="6" id="KW-0931">ER-Golgi transport</keyword>
<name>A0AA88N5Y6_TACVA</name>
<gene>
    <name evidence="8" type="ORF">Q7C36_009310</name>
</gene>
<dbReference type="PANTHER" id="PTHR12403">
    <property type="entry name" value="TRAFFICKING PROTEIN PARTICLE COMPLEX SUBUNIT 2"/>
    <property type="match status" value="1"/>
</dbReference>
<comment type="similarity">
    <text evidence="3">Belongs to the TRAPP small subunits family. Sedlin subfamily.</text>
</comment>
<keyword evidence="7" id="KW-1133">Transmembrane helix</keyword>
<dbReference type="Gene3D" id="3.30.450.70">
    <property type="match status" value="1"/>
</dbReference>
<keyword evidence="5" id="KW-0963">Cytoplasm</keyword>
<feature type="transmembrane region" description="Helical" evidence="7">
    <location>
        <begin position="86"/>
        <end position="104"/>
    </location>
</feature>
<evidence type="ECO:0000256" key="4">
    <source>
        <dbReference type="ARBA" id="ARBA00022448"/>
    </source>
</evidence>
<proteinExistence type="inferred from homology"/>
<keyword evidence="7" id="KW-0472">Membrane</keyword>
<dbReference type="InterPro" id="IPR006722">
    <property type="entry name" value="Sedlin"/>
</dbReference>
<dbReference type="FunFam" id="3.30.450.70:FF:000001">
    <property type="entry name" value="Trafficking protein particle complex subunit 2"/>
    <property type="match status" value="1"/>
</dbReference>